<evidence type="ECO:0000313" key="2">
    <source>
        <dbReference type="EMBL" id="RNL46002.1"/>
    </source>
</evidence>
<keyword evidence="1" id="KW-1133">Transmembrane helix</keyword>
<reference evidence="3" key="1">
    <citation type="submission" date="2018-05" db="EMBL/GenBank/DDBJ databases">
        <title>Genome Sequencing of selected type strains of the family Eggerthellaceae.</title>
        <authorList>
            <person name="Danylec N."/>
            <person name="Stoll D.A."/>
            <person name="Doetsch A."/>
            <person name="Huch M."/>
        </authorList>
    </citation>
    <scope>NUCLEOTIDE SEQUENCE [LARGE SCALE GENOMIC DNA]</scope>
    <source>
        <strain evidence="3">DSM 16106</strain>
    </source>
</reference>
<organism evidence="2 3">
    <name type="scientific">Paraeggerthella hongkongensis</name>
    <dbReference type="NCBI Taxonomy" id="230658"/>
    <lineage>
        <taxon>Bacteria</taxon>
        <taxon>Bacillati</taxon>
        <taxon>Actinomycetota</taxon>
        <taxon>Coriobacteriia</taxon>
        <taxon>Eggerthellales</taxon>
        <taxon>Eggerthellaceae</taxon>
        <taxon>Paraeggerthella</taxon>
    </lineage>
</organism>
<dbReference type="InterPro" id="IPR032675">
    <property type="entry name" value="LRR_dom_sf"/>
</dbReference>
<name>A0A3N0BDZ6_9ACTN</name>
<evidence type="ECO:0008006" key="4">
    <source>
        <dbReference type="Google" id="ProtNLM"/>
    </source>
</evidence>
<dbReference type="SUPFAM" id="SSF52058">
    <property type="entry name" value="L domain-like"/>
    <property type="match status" value="1"/>
</dbReference>
<evidence type="ECO:0000313" key="3">
    <source>
        <dbReference type="Proteomes" id="UP000278632"/>
    </source>
</evidence>
<dbReference type="AlphaFoldDB" id="A0A3N0BDZ6"/>
<keyword evidence="1" id="KW-0812">Transmembrane</keyword>
<dbReference type="Gene3D" id="3.80.10.10">
    <property type="entry name" value="Ribonuclease Inhibitor"/>
    <property type="match status" value="1"/>
</dbReference>
<dbReference type="InterPro" id="IPR026906">
    <property type="entry name" value="LRR_5"/>
</dbReference>
<feature type="transmembrane region" description="Helical" evidence="1">
    <location>
        <begin position="844"/>
        <end position="868"/>
    </location>
</feature>
<dbReference type="Proteomes" id="UP000278632">
    <property type="component" value="Unassembled WGS sequence"/>
</dbReference>
<dbReference type="InterPro" id="IPR053139">
    <property type="entry name" value="Surface_bspA-like"/>
</dbReference>
<sequence length="877" mass="93450">MTVSPPPPPISLPRSLSALLLKVVLLACIPVFLGSTFGMVSQAFGSEPVQVPQEALVVSWSGEVTGIDSVWLSSQGDNPSLKVAIPAEVGGRNVTRIGSNAFRGGSSYRLVALDMAGATNVTSIGNQAFRDCRELEGTVDLSNTAISELSNYAFKYCVSLQKVVLPASLERIGDGCFERCFSLRGIVSEGGGDFSLLGSLRSIGETAFYGAFANDASVKVRIPSSVVTVGDAAFRENKGISQIVVDRSVNDGSLGAYSHDALYANEKAPIILPDKLTYDEAASSMQESWAYSFPMEVVFHAENGDLVYEKLASFPLSWVKDAFPLGSPFFTNDASWTLPDSGLPDRAGYRGTWALDGVPIAVDWRLPMSFERVELQPAYAAENPTVKGSDGSSGQSIFPNVYFSSNVTLTGPTRAVGVSVDHPLLMENEGTSLDHVYFKYIWWDQVGSSHGPRSLEEPEIFSASMSMPKETEFATIPISSLLHARTGDDAYIVQVLGYHVENGQTRLFYKSNHNFLLFSDPDPDITTNTTFVLKVDVENGTAYKVEHYRQSLDGSYPSSPDEVENLAGTTGEEVSAQARPYEGFSVDAAAPGSVPSGTVAPDGSLVLKLHYSRNVHQLSWSTDGDPLQGAYTSGPTMFGAPIAPPDEPTKPGFAFAGWSPAPAAAMPDSDVSYAATWTPSAGTAYKVEHYRQSLDGSYPSSPDEVENLAGTTGEEVSAQARPYEGFSVDAAAPGSVPSGTVAPDGSLVLKLHYSRNVHQLSWSTDGDPLQGAYTSGPTMFGAPIAPPDEPTKPGFAFAGWSPAPAAAMPDSDVSYAATWTPSAGTAYKVERATLLRTGDTSFPLLVATIGGFSLLMAVSFACFLFLAVRTAARKLRR</sequence>
<accession>A0A3N0BDZ6</accession>
<protein>
    <recommendedName>
        <fullName evidence="4">Bacterial repeat domain-containing protein</fullName>
    </recommendedName>
</protein>
<evidence type="ECO:0000256" key="1">
    <source>
        <dbReference type="SAM" id="Phobius"/>
    </source>
</evidence>
<dbReference type="EMBL" id="QICD01000006">
    <property type="protein sequence ID" value="RNL46002.1"/>
    <property type="molecule type" value="Genomic_DNA"/>
</dbReference>
<gene>
    <name evidence="2" type="ORF">DMP08_04640</name>
</gene>
<keyword evidence="1" id="KW-0472">Membrane</keyword>
<keyword evidence="3" id="KW-1185">Reference proteome</keyword>
<dbReference type="PANTHER" id="PTHR45661">
    <property type="entry name" value="SURFACE ANTIGEN"/>
    <property type="match status" value="1"/>
</dbReference>
<comment type="caution">
    <text evidence="2">The sequence shown here is derived from an EMBL/GenBank/DDBJ whole genome shotgun (WGS) entry which is preliminary data.</text>
</comment>
<proteinExistence type="predicted"/>
<dbReference type="Pfam" id="PF13306">
    <property type="entry name" value="LRR_5"/>
    <property type="match status" value="2"/>
</dbReference>
<dbReference type="PANTHER" id="PTHR45661:SF3">
    <property type="entry name" value="IG-LIKE DOMAIN-CONTAINING PROTEIN"/>
    <property type="match status" value="1"/>
</dbReference>